<proteinExistence type="predicted"/>
<protein>
    <submittedName>
        <fullName evidence="1">Uncharacterized protein</fullName>
    </submittedName>
</protein>
<dbReference type="Proteomes" id="UP000663419">
    <property type="component" value="Chromosome 1"/>
</dbReference>
<organism evidence="1 2">
    <name type="scientific">Ajellomyces capsulatus (strain H88)</name>
    <name type="common">Darling's disease fungus</name>
    <name type="synonym">Histoplasma capsulatum</name>
    <dbReference type="NCBI Taxonomy" id="544711"/>
    <lineage>
        <taxon>Eukaryota</taxon>
        <taxon>Fungi</taxon>
        <taxon>Dikarya</taxon>
        <taxon>Ascomycota</taxon>
        <taxon>Pezizomycotina</taxon>
        <taxon>Eurotiomycetes</taxon>
        <taxon>Eurotiomycetidae</taxon>
        <taxon>Onygenales</taxon>
        <taxon>Ajellomycetaceae</taxon>
        <taxon>Histoplasma</taxon>
    </lineage>
</organism>
<accession>A0A8A1LAD7</accession>
<dbReference type="EMBL" id="CP069102">
    <property type="protein sequence ID" value="QSS48717.1"/>
    <property type="molecule type" value="Genomic_DNA"/>
</dbReference>
<name>A0A8A1LAD7_AJEC8</name>
<reference evidence="1" key="1">
    <citation type="submission" date="2021-01" db="EMBL/GenBank/DDBJ databases">
        <title>Chromosome-level genome assembly of a human fungal pathogen reveals clustering of transcriptionally co-regulated genes.</title>
        <authorList>
            <person name="Voorhies M."/>
            <person name="Cohen S."/>
            <person name="Shea T.P."/>
            <person name="Petrus S."/>
            <person name="Munoz J.F."/>
            <person name="Poplawski S."/>
            <person name="Goldman W.E."/>
            <person name="Michael T."/>
            <person name="Cuomo C.A."/>
            <person name="Sil A."/>
            <person name="Beyhan S."/>
        </authorList>
    </citation>
    <scope>NUCLEOTIDE SEQUENCE</scope>
    <source>
        <strain evidence="1">H88</strain>
    </source>
</reference>
<evidence type="ECO:0000313" key="2">
    <source>
        <dbReference type="Proteomes" id="UP000663419"/>
    </source>
</evidence>
<dbReference type="AlphaFoldDB" id="A0A8A1LAD7"/>
<dbReference type="VEuPathDB" id="FungiDB:I7I53_08808"/>
<sequence length="70" mass="8186">MGRVEGYELWVMVAMCSYYIGQRFLHPIQMGAMDLHVGTSQVNIVKHYYRAVFISMAFFQNCPAQHLFHD</sequence>
<gene>
    <name evidence="1" type="ORF">I7I53_08808</name>
</gene>
<evidence type="ECO:0000313" key="1">
    <source>
        <dbReference type="EMBL" id="QSS48717.1"/>
    </source>
</evidence>